<evidence type="ECO:0000313" key="18">
    <source>
        <dbReference type="EMBL" id="GAA0745747.1"/>
    </source>
</evidence>
<evidence type="ECO:0000256" key="3">
    <source>
        <dbReference type="ARBA" id="ARBA00022448"/>
    </source>
</evidence>
<dbReference type="InterPro" id="IPR003715">
    <property type="entry name" value="Poly_export_N"/>
</dbReference>
<dbReference type="PROSITE" id="PS51257">
    <property type="entry name" value="PROKAR_LIPOPROTEIN"/>
    <property type="match status" value="1"/>
</dbReference>
<evidence type="ECO:0000256" key="9">
    <source>
        <dbReference type="ARBA" id="ARBA00023065"/>
    </source>
</evidence>
<evidence type="ECO:0000256" key="13">
    <source>
        <dbReference type="ARBA" id="ARBA00023237"/>
    </source>
</evidence>
<feature type="signal peptide" evidence="15">
    <location>
        <begin position="1"/>
        <end position="23"/>
    </location>
</feature>
<dbReference type="Gene3D" id="3.30.1950.10">
    <property type="entry name" value="wza like domain"/>
    <property type="match status" value="1"/>
</dbReference>
<proteinExistence type="inferred from homology"/>
<evidence type="ECO:0000256" key="6">
    <source>
        <dbReference type="ARBA" id="ARBA00022692"/>
    </source>
</evidence>
<evidence type="ECO:0000259" key="16">
    <source>
        <dbReference type="Pfam" id="PF02563"/>
    </source>
</evidence>
<sequence>MNNKILFKLAVLMLITLSSCASRKEYVYFQDEPAIESSTLSNIVDITYQPNDLLTIDVAALDPEVVKPFNLPAVSYSESALTVQGTLTMRTYLVDNSGNIQFPTLGTIKIGGLTREQATEMMKEKLSEYVKDPIVNIRLVNFTITVIGDVNRPGTYTIQDERVSIPEALGLAGDLTNTGKRNNIFLIREVNGEKRFAKLDLTSISITSSPLYYLAQNDVIYVEPNDAKVKSSTYNPNTAVIISAISTLATIAAILIR</sequence>
<comment type="similarity">
    <text evidence="2">Belongs to the BexD/CtrA/VexA family.</text>
</comment>
<dbReference type="EMBL" id="BAAAGF010000003">
    <property type="protein sequence ID" value="GAA0745747.1"/>
    <property type="molecule type" value="Genomic_DNA"/>
</dbReference>
<keyword evidence="11" id="KW-0472">Membrane</keyword>
<keyword evidence="3" id="KW-0813">Transport</keyword>
<dbReference type="PANTHER" id="PTHR33619:SF3">
    <property type="entry name" value="POLYSACCHARIDE EXPORT PROTEIN GFCE-RELATED"/>
    <property type="match status" value="1"/>
</dbReference>
<gene>
    <name evidence="18" type="ORF">GCM10009431_21120</name>
</gene>
<feature type="chain" id="PRO_5045469913" evidence="15">
    <location>
        <begin position="24"/>
        <end position="257"/>
    </location>
</feature>
<accession>A0ABN1JSB7</accession>
<dbReference type="InterPro" id="IPR049712">
    <property type="entry name" value="Poly_export"/>
</dbReference>
<keyword evidence="10" id="KW-0626">Porin</keyword>
<evidence type="ECO:0000256" key="15">
    <source>
        <dbReference type="SAM" id="SignalP"/>
    </source>
</evidence>
<feature type="domain" description="Polysaccharide export protein N-terminal" evidence="16">
    <location>
        <begin position="49"/>
        <end position="139"/>
    </location>
</feature>
<keyword evidence="12" id="KW-0564">Palmitate</keyword>
<keyword evidence="5" id="KW-0762">Sugar transport</keyword>
<dbReference type="RefSeq" id="WP_262732757.1">
    <property type="nucleotide sequence ID" value="NZ_BAAAGF010000003.1"/>
</dbReference>
<evidence type="ECO:0000256" key="7">
    <source>
        <dbReference type="ARBA" id="ARBA00022729"/>
    </source>
</evidence>
<evidence type="ECO:0000256" key="2">
    <source>
        <dbReference type="ARBA" id="ARBA00009450"/>
    </source>
</evidence>
<name>A0ABN1JSB7_9FLAO</name>
<comment type="caution">
    <text evidence="18">The sequence shown here is derived from an EMBL/GenBank/DDBJ whole genome shotgun (WGS) entry which is preliminary data.</text>
</comment>
<evidence type="ECO:0000256" key="1">
    <source>
        <dbReference type="ARBA" id="ARBA00004571"/>
    </source>
</evidence>
<keyword evidence="8" id="KW-0625">Polysaccharide transport</keyword>
<dbReference type="Pfam" id="PF22461">
    <property type="entry name" value="SLBB_2"/>
    <property type="match status" value="1"/>
</dbReference>
<keyword evidence="13" id="KW-0998">Cell outer membrane</keyword>
<evidence type="ECO:0000256" key="5">
    <source>
        <dbReference type="ARBA" id="ARBA00022597"/>
    </source>
</evidence>
<feature type="domain" description="SLBB" evidence="17">
    <location>
        <begin position="144"/>
        <end position="222"/>
    </location>
</feature>
<evidence type="ECO:0000313" key="19">
    <source>
        <dbReference type="Proteomes" id="UP001500736"/>
    </source>
</evidence>
<keyword evidence="14" id="KW-0449">Lipoprotein</keyword>
<dbReference type="Proteomes" id="UP001500736">
    <property type="component" value="Unassembled WGS sequence"/>
</dbReference>
<comment type="subcellular location">
    <subcellularLocation>
        <location evidence="1">Cell outer membrane</location>
        <topology evidence="1">Multi-pass membrane protein</topology>
    </subcellularLocation>
</comment>
<organism evidence="18 19">
    <name type="scientific">Gaetbulibacter jejuensis</name>
    <dbReference type="NCBI Taxonomy" id="584607"/>
    <lineage>
        <taxon>Bacteria</taxon>
        <taxon>Pseudomonadati</taxon>
        <taxon>Bacteroidota</taxon>
        <taxon>Flavobacteriia</taxon>
        <taxon>Flavobacteriales</taxon>
        <taxon>Flavobacteriaceae</taxon>
        <taxon>Gaetbulibacter</taxon>
    </lineage>
</organism>
<evidence type="ECO:0000256" key="10">
    <source>
        <dbReference type="ARBA" id="ARBA00023114"/>
    </source>
</evidence>
<evidence type="ECO:0000256" key="12">
    <source>
        <dbReference type="ARBA" id="ARBA00023139"/>
    </source>
</evidence>
<dbReference type="InterPro" id="IPR054765">
    <property type="entry name" value="SLBB_dom"/>
</dbReference>
<keyword evidence="9" id="KW-0406">Ion transport</keyword>
<evidence type="ECO:0000259" key="17">
    <source>
        <dbReference type="Pfam" id="PF22461"/>
    </source>
</evidence>
<keyword evidence="7 15" id="KW-0732">Signal</keyword>
<dbReference type="Gene3D" id="3.10.560.10">
    <property type="entry name" value="Outer membrane lipoprotein wza domain like"/>
    <property type="match status" value="1"/>
</dbReference>
<dbReference type="PANTHER" id="PTHR33619">
    <property type="entry name" value="POLYSACCHARIDE EXPORT PROTEIN GFCE-RELATED"/>
    <property type="match status" value="1"/>
</dbReference>
<reference evidence="18 19" key="1">
    <citation type="journal article" date="2019" name="Int. J. Syst. Evol. Microbiol.">
        <title>The Global Catalogue of Microorganisms (GCM) 10K type strain sequencing project: providing services to taxonomists for standard genome sequencing and annotation.</title>
        <authorList>
            <consortium name="The Broad Institute Genomics Platform"/>
            <consortium name="The Broad Institute Genome Sequencing Center for Infectious Disease"/>
            <person name="Wu L."/>
            <person name="Ma J."/>
        </authorList>
    </citation>
    <scope>NUCLEOTIDE SEQUENCE [LARGE SCALE GENOMIC DNA]</scope>
    <source>
        <strain evidence="18 19">JCM 15976</strain>
    </source>
</reference>
<evidence type="ECO:0000256" key="4">
    <source>
        <dbReference type="ARBA" id="ARBA00022452"/>
    </source>
</evidence>
<protein>
    <submittedName>
        <fullName evidence="18">Polysaccharide biosynthesis/export family protein</fullName>
    </submittedName>
</protein>
<evidence type="ECO:0000256" key="14">
    <source>
        <dbReference type="ARBA" id="ARBA00023288"/>
    </source>
</evidence>
<keyword evidence="4" id="KW-1134">Transmembrane beta strand</keyword>
<keyword evidence="6" id="KW-0812">Transmembrane</keyword>
<keyword evidence="19" id="KW-1185">Reference proteome</keyword>
<evidence type="ECO:0000256" key="8">
    <source>
        <dbReference type="ARBA" id="ARBA00023047"/>
    </source>
</evidence>
<dbReference type="Pfam" id="PF02563">
    <property type="entry name" value="Poly_export"/>
    <property type="match status" value="1"/>
</dbReference>
<evidence type="ECO:0000256" key="11">
    <source>
        <dbReference type="ARBA" id="ARBA00023136"/>
    </source>
</evidence>